<evidence type="ECO:0000256" key="5">
    <source>
        <dbReference type="ARBA" id="ARBA00023306"/>
    </source>
</evidence>
<dbReference type="AlphaFoldDB" id="A0A550C599"/>
<evidence type="ECO:0000256" key="1">
    <source>
        <dbReference type="ARBA" id="ARBA00010547"/>
    </source>
</evidence>
<evidence type="ECO:0000259" key="7">
    <source>
        <dbReference type="Pfam" id="PF21282"/>
    </source>
</evidence>
<dbReference type="STRING" id="97359.A0A550C599"/>
<dbReference type="GO" id="GO:0031145">
    <property type="term" value="P:anaphase-promoting complex-dependent catabolic process"/>
    <property type="evidence" value="ECO:0007669"/>
    <property type="project" value="TreeGrafter"/>
</dbReference>
<comment type="caution">
    <text evidence="8">The sequence shown here is derived from an EMBL/GenBank/DDBJ whole genome shotgun (WGS) entry which is preliminary data.</text>
</comment>
<proteinExistence type="inferred from homology"/>
<sequence length="1115" mass="123680">MGPRSTASSRVVNVPVQSTSQLRAEEAVTFMLSLQLPLTFIDGLTLGLAAPIREALRTVQISPPSWWPHSAWRYIGRNDIAASAGDNVKVLRTDGYARIKQLIVRSSISDVSWPIAQRPTQSEAQNRPSIADIAADARVAGAGESKDSKVEAKNSLTSAVEIGQKEFTDVRFGSDRRLDEVGRMLNSSLIPTIRVMERPDLSETDQVKEQQSLAIRVAERTLALPYGRAMFTFATLDSVNRESYQIPKMEYVVRLHPHNLTVSPEQGIVLDSLAWGDFHNGVAAGLRIAPSARGIDSSWIAFNRPDELTAEHAGFLFALGLTGHLRELLTWHTFGYLTPKHDLTSIGILLGLAAANVGTSDSAVTKLLTVHTPALLPTPGVDLNVSLMTQAAGLAGIGVLYLATRNRRMAEVCISQVSRRDLVPADITNEHREAYTYSAALAFGMIMLGKGSGVPADMALVARLNALIHGPDPGMTLEGLPPPTQYDLTLTSPAATIALGLMYLRTGRRDIAALLEIPETIRELEHLQPSFLVLRIVAKALILWDDVQPSQEWLNSQIPATVTRAMDIKAKRTGEHVDDALELAYYNIVAGCCFALGLKYAGTALQPAYKLVVKYYDIFTRLVYTQGVAFEHRIKRSAVRDGLNIISLSLAMIMAGTGEITTLRRFRIAYGMHQQSIYHQGFKYGTHIFNHTSIGLLFLGGGRYTLGTSDVAIASMLVAFFPRFNNMSSDNRSYLQALRHLWVLAIEPRCLIGRDVDTAEVVYLPVKVNNKDKEGNLGISSLIAPTLFPDVETLASIRVDTPRYWPLFMNVEHDHRHKDNLLSTQTIFVKRRSAFLSYIEDPKGSRSLFVRSGSSSGDSAVLDVPQAIDILTHPAADLSDFISSFSNDFLFLAFADHICRDESHTDFEKMFHTYCHAALLDCVLHDKPQTLQAHLTLFQHRQMGCESAYFVLRQLDLRVAAEYYGKLYDKRSSGRTERNYRMPLLREAEVTSAMLEIDRRLDDVRRKPEFVQALRQYVLGQPVTRGADATSPTKELAWYLTRNSVPGTLFIEMMRDLMRQAVEGLTGAPEDMPVLHRGVEHVLHSASMRIAGIVGNAWCIRSMEEIVELWKSGNS</sequence>
<organism evidence="8 10">
    <name type="scientific">Schizophyllum amplum</name>
    <dbReference type="NCBI Taxonomy" id="97359"/>
    <lineage>
        <taxon>Eukaryota</taxon>
        <taxon>Fungi</taxon>
        <taxon>Dikarya</taxon>
        <taxon>Basidiomycota</taxon>
        <taxon>Agaricomycotina</taxon>
        <taxon>Agaricomycetes</taxon>
        <taxon>Agaricomycetidae</taxon>
        <taxon>Agaricales</taxon>
        <taxon>Schizophyllaceae</taxon>
        <taxon>Schizophyllum</taxon>
    </lineage>
</organism>
<dbReference type="InterPro" id="IPR048971">
    <property type="entry name" value="Apc1_3rd"/>
</dbReference>
<reference evidence="8" key="2">
    <citation type="submission" date="2019-06" db="EMBL/GenBank/DDBJ databases">
        <authorList>
            <consortium name="DOE Joint Genome Institute"/>
            <person name="Ahrendt S.R."/>
            <person name="Cantor M.N."/>
            <person name="Hua S.X."/>
        </authorList>
    </citation>
    <scope>NUCLEOTIDE SEQUENCE</scope>
    <source>
        <strain evidence="8">NL-1724</strain>
    </source>
</reference>
<keyword evidence="10" id="KW-1185">Reference proteome</keyword>
<keyword evidence="3" id="KW-0677">Repeat</keyword>
<dbReference type="InterPro" id="IPR041221">
    <property type="entry name" value="APC1_C"/>
</dbReference>
<evidence type="ECO:0000256" key="3">
    <source>
        <dbReference type="ARBA" id="ARBA00022737"/>
    </source>
</evidence>
<evidence type="ECO:0000256" key="4">
    <source>
        <dbReference type="ARBA" id="ARBA00022776"/>
    </source>
</evidence>
<dbReference type="OrthoDB" id="26401at2759"/>
<accession>A0A550C599</accession>
<name>A0A550C599_9AGAR</name>
<dbReference type="EMBL" id="VDMD01000024">
    <property type="protein sequence ID" value="TRM59974.1"/>
    <property type="molecule type" value="Genomic_DNA"/>
</dbReference>
<dbReference type="InterPro" id="IPR011989">
    <property type="entry name" value="ARM-like"/>
</dbReference>
<dbReference type="Pfam" id="PF18122">
    <property type="entry name" value="APC1_C"/>
    <property type="match status" value="1"/>
</dbReference>
<reference evidence="8 10" key="1">
    <citation type="journal article" date="2019" name="New Phytol.">
        <title>Comparative genomics reveals unique wood-decay strategies and fruiting body development in the Schizophyllaceae.</title>
        <authorList>
            <person name="Almasi E."/>
            <person name="Sahu N."/>
            <person name="Krizsan K."/>
            <person name="Balint B."/>
            <person name="Kovacs G.M."/>
            <person name="Kiss B."/>
            <person name="Cseklye J."/>
            <person name="Drula E."/>
            <person name="Henrissat B."/>
            <person name="Nagy I."/>
            <person name="Chovatia M."/>
            <person name="Adam C."/>
            <person name="LaButti K."/>
            <person name="Lipzen A."/>
            <person name="Riley R."/>
            <person name="Grigoriev I.V."/>
            <person name="Nagy L.G."/>
        </authorList>
    </citation>
    <scope>NUCLEOTIDE SEQUENCE [LARGE SCALE GENOMIC DNA]</scope>
    <source>
        <strain evidence="8 10">NL-1724</strain>
    </source>
</reference>
<keyword evidence="5" id="KW-0131">Cell cycle</keyword>
<gene>
    <name evidence="8" type="ORF">BD626DRAFT_140069</name>
    <name evidence="9" type="ORF">BD626DRAFT_37174</name>
</gene>
<protein>
    <submittedName>
        <fullName evidence="8">Uncharacterized protein</fullName>
    </submittedName>
</protein>
<dbReference type="EMBL" id="VDMD01000010">
    <property type="protein sequence ID" value="TRM63349.1"/>
    <property type="molecule type" value="Genomic_DNA"/>
</dbReference>
<dbReference type="PANTHER" id="PTHR12827">
    <property type="entry name" value="MEIOTIC CHECKPOINT REGULATOR TSG24 FAMILY MEMBER"/>
    <property type="match status" value="1"/>
</dbReference>
<feature type="domain" description="Anaphase-promoting complex subunit 1 beta-sandwich" evidence="7">
    <location>
        <begin position="749"/>
        <end position="832"/>
    </location>
</feature>
<keyword evidence="4" id="KW-0498">Mitosis</keyword>
<dbReference type="Proteomes" id="UP000320762">
    <property type="component" value="Unassembled WGS sequence"/>
</dbReference>
<dbReference type="InterPro" id="IPR024990">
    <property type="entry name" value="Apc1"/>
</dbReference>
<feature type="domain" description="Anaphase-promoting complex subunit 1 C-terminal" evidence="6">
    <location>
        <begin position="880"/>
        <end position="1046"/>
    </location>
</feature>
<evidence type="ECO:0000259" key="6">
    <source>
        <dbReference type="Pfam" id="PF18122"/>
    </source>
</evidence>
<keyword evidence="2" id="KW-0132">Cell division</keyword>
<dbReference type="Gene3D" id="1.25.10.10">
    <property type="entry name" value="Leucine-rich Repeat Variant"/>
    <property type="match status" value="2"/>
</dbReference>
<evidence type="ECO:0000313" key="10">
    <source>
        <dbReference type="Proteomes" id="UP000320762"/>
    </source>
</evidence>
<dbReference type="GO" id="GO:0070979">
    <property type="term" value="P:protein K11-linked ubiquitination"/>
    <property type="evidence" value="ECO:0007669"/>
    <property type="project" value="TreeGrafter"/>
</dbReference>
<dbReference type="GO" id="GO:0060090">
    <property type="term" value="F:molecular adaptor activity"/>
    <property type="evidence" value="ECO:0007669"/>
    <property type="project" value="TreeGrafter"/>
</dbReference>
<dbReference type="GO" id="GO:0005680">
    <property type="term" value="C:anaphase-promoting complex"/>
    <property type="evidence" value="ECO:0007669"/>
    <property type="project" value="InterPro"/>
</dbReference>
<dbReference type="PANTHER" id="PTHR12827:SF3">
    <property type="entry name" value="ANAPHASE-PROMOTING COMPLEX SUBUNIT 1"/>
    <property type="match status" value="1"/>
</dbReference>
<evidence type="ECO:0000313" key="8">
    <source>
        <dbReference type="EMBL" id="TRM59974.1"/>
    </source>
</evidence>
<dbReference type="GO" id="GO:0051301">
    <property type="term" value="P:cell division"/>
    <property type="evidence" value="ECO:0007669"/>
    <property type="project" value="UniProtKB-KW"/>
</dbReference>
<evidence type="ECO:0000313" key="9">
    <source>
        <dbReference type="EMBL" id="TRM63349.1"/>
    </source>
</evidence>
<comment type="similarity">
    <text evidence="1">Belongs to the APC1 family.</text>
</comment>
<dbReference type="Pfam" id="PF21282">
    <property type="entry name" value="APC1_3rd"/>
    <property type="match status" value="1"/>
</dbReference>
<dbReference type="GO" id="GO:0007091">
    <property type="term" value="P:metaphase/anaphase transition of mitotic cell cycle"/>
    <property type="evidence" value="ECO:0007669"/>
    <property type="project" value="TreeGrafter"/>
</dbReference>
<evidence type="ECO:0000256" key="2">
    <source>
        <dbReference type="ARBA" id="ARBA00022618"/>
    </source>
</evidence>